<dbReference type="OrthoDB" id="4982631at2759"/>
<name>A0A8K0W584_9HYPO</name>
<reference evidence="2" key="1">
    <citation type="journal article" date="2021" name="Nat. Commun.">
        <title>Genetic determinants of endophytism in the Arabidopsis root mycobiome.</title>
        <authorList>
            <person name="Mesny F."/>
            <person name="Miyauchi S."/>
            <person name="Thiergart T."/>
            <person name="Pickel B."/>
            <person name="Atanasova L."/>
            <person name="Karlsson M."/>
            <person name="Huettel B."/>
            <person name="Barry K.W."/>
            <person name="Haridas S."/>
            <person name="Chen C."/>
            <person name="Bauer D."/>
            <person name="Andreopoulos W."/>
            <person name="Pangilinan J."/>
            <person name="LaButti K."/>
            <person name="Riley R."/>
            <person name="Lipzen A."/>
            <person name="Clum A."/>
            <person name="Drula E."/>
            <person name="Henrissat B."/>
            <person name="Kohler A."/>
            <person name="Grigoriev I.V."/>
            <person name="Martin F.M."/>
            <person name="Hacquard S."/>
        </authorList>
    </citation>
    <scope>NUCLEOTIDE SEQUENCE</scope>
    <source>
        <strain evidence="2">MPI-SDFR-AT-0068</strain>
    </source>
</reference>
<sequence length="163" mass="18237">MPSSLLSVRGPVLSRARSGTIHTVLVKDLISSAGNKQKIAAILVAVDMVMDRSMVFHAFCLPTDIYRRRAGIRYKRSQIKAIAAIWNHCIWDQHGATTLNFWKSARVHAIAKYEASWNERAENSEESMTEDSDNIDSISETALPANQIQSSKLPKKSKILDLK</sequence>
<proteinExistence type="predicted"/>
<protein>
    <submittedName>
        <fullName evidence="2">Uncharacterized protein</fullName>
    </submittedName>
</protein>
<feature type="compositionally biased region" description="Acidic residues" evidence="1">
    <location>
        <begin position="124"/>
        <end position="134"/>
    </location>
</feature>
<dbReference type="Proteomes" id="UP000813427">
    <property type="component" value="Unassembled WGS sequence"/>
</dbReference>
<feature type="region of interest" description="Disordered" evidence="1">
    <location>
        <begin position="121"/>
        <end position="163"/>
    </location>
</feature>
<evidence type="ECO:0000256" key="1">
    <source>
        <dbReference type="SAM" id="MobiDB-lite"/>
    </source>
</evidence>
<dbReference type="AlphaFoldDB" id="A0A8K0W584"/>
<comment type="caution">
    <text evidence="2">The sequence shown here is derived from an EMBL/GenBank/DDBJ whole genome shotgun (WGS) entry which is preliminary data.</text>
</comment>
<organism evidence="2 3">
    <name type="scientific">Fusarium tricinctum</name>
    <dbReference type="NCBI Taxonomy" id="61284"/>
    <lineage>
        <taxon>Eukaryota</taxon>
        <taxon>Fungi</taxon>
        <taxon>Dikarya</taxon>
        <taxon>Ascomycota</taxon>
        <taxon>Pezizomycotina</taxon>
        <taxon>Sordariomycetes</taxon>
        <taxon>Hypocreomycetidae</taxon>
        <taxon>Hypocreales</taxon>
        <taxon>Nectriaceae</taxon>
        <taxon>Fusarium</taxon>
        <taxon>Fusarium tricinctum species complex</taxon>
    </lineage>
</organism>
<feature type="compositionally biased region" description="Polar residues" evidence="1">
    <location>
        <begin position="135"/>
        <end position="152"/>
    </location>
</feature>
<gene>
    <name evidence="2" type="ORF">BKA59DRAFT_461214</name>
</gene>
<keyword evidence="3" id="KW-1185">Reference proteome</keyword>
<dbReference type="EMBL" id="JAGPXF010000009">
    <property type="protein sequence ID" value="KAH7230909.1"/>
    <property type="molecule type" value="Genomic_DNA"/>
</dbReference>
<accession>A0A8K0W584</accession>
<evidence type="ECO:0000313" key="2">
    <source>
        <dbReference type="EMBL" id="KAH7230909.1"/>
    </source>
</evidence>
<evidence type="ECO:0000313" key="3">
    <source>
        <dbReference type="Proteomes" id="UP000813427"/>
    </source>
</evidence>